<keyword evidence="4" id="KW-0539">Nucleus</keyword>
<evidence type="ECO:0000313" key="8">
    <source>
        <dbReference type="Proteomes" id="UP000758155"/>
    </source>
</evidence>
<dbReference type="GO" id="GO:0005634">
    <property type="term" value="C:nucleus"/>
    <property type="evidence" value="ECO:0007669"/>
    <property type="project" value="UniProtKB-SubCell"/>
</dbReference>
<dbReference type="GO" id="GO:0019237">
    <property type="term" value="F:centromeric DNA binding"/>
    <property type="evidence" value="ECO:0007669"/>
    <property type="project" value="InterPro"/>
</dbReference>
<evidence type="ECO:0000256" key="4">
    <source>
        <dbReference type="ARBA" id="ARBA00023242"/>
    </source>
</evidence>
<evidence type="ECO:0000256" key="1">
    <source>
        <dbReference type="ARBA" id="ARBA00004123"/>
    </source>
</evidence>
<feature type="region of interest" description="Disordered" evidence="5">
    <location>
        <begin position="1"/>
        <end position="76"/>
    </location>
</feature>
<dbReference type="GO" id="GO:0051455">
    <property type="term" value="P:spindle attachment to meiosis I kinetochore"/>
    <property type="evidence" value="ECO:0007669"/>
    <property type="project" value="TreeGrafter"/>
</dbReference>
<keyword evidence="8" id="KW-1185">Reference proteome</keyword>
<dbReference type="InterPro" id="IPR014710">
    <property type="entry name" value="RmlC-like_jellyroll"/>
</dbReference>
<evidence type="ECO:0000256" key="5">
    <source>
        <dbReference type="SAM" id="MobiDB-lite"/>
    </source>
</evidence>
<evidence type="ECO:0000256" key="3">
    <source>
        <dbReference type="ARBA" id="ARBA00023125"/>
    </source>
</evidence>
<name>A0A9P4WFI3_9PLEO</name>
<dbReference type="OrthoDB" id="1939643at2759"/>
<dbReference type="GO" id="GO:0051382">
    <property type="term" value="P:kinetochore assembly"/>
    <property type="evidence" value="ECO:0007669"/>
    <property type="project" value="InterPro"/>
</dbReference>
<comment type="caution">
    <text evidence="7">The sequence shown here is derived from an EMBL/GenBank/DDBJ whole genome shotgun (WGS) entry which is preliminary data.</text>
</comment>
<dbReference type="Proteomes" id="UP000758155">
    <property type="component" value="Unassembled WGS sequence"/>
</dbReference>
<dbReference type="PANTHER" id="PTHR16684:SF11">
    <property type="entry name" value="CENTROMERE PROTEIN C"/>
    <property type="match status" value="1"/>
</dbReference>
<evidence type="ECO:0000259" key="6">
    <source>
        <dbReference type="Pfam" id="PF11699"/>
    </source>
</evidence>
<dbReference type="InterPro" id="IPR011051">
    <property type="entry name" value="RmlC_Cupin_sf"/>
</dbReference>
<keyword evidence="3" id="KW-0238">DNA-binding</keyword>
<dbReference type="InterPro" id="IPR028386">
    <property type="entry name" value="CENP-C/Mif2/cnp3"/>
</dbReference>
<evidence type="ECO:0000256" key="2">
    <source>
        <dbReference type="ARBA" id="ARBA00010291"/>
    </source>
</evidence>
<dbReference type="InterPro" id="IPR025974">
    <property type="entry name" value="Mif2/CENP-C_cupin"/>
</dbReference>
<accession>A0A9P4WFI3</accession>
<feature type="domain" description="Mif2/CENP-C cupin" evidence="6">
    <location>
        <begin position="153"/>
        <end position="226"/>
    </location>
</feature>
<organism evidence="7 8">
    <name type="scientific">Didymella heteroderae</name>
    <dbReference type="NCBI Taxonomy" id="1769908"/>
    <lineage>
        <taxon>Eukaryota</taxon>
        <taxon>Fungi</taxon>
        <taxon>Dikarya</taxon>
        <taxon>Ascomycota</taxon>
        <taxon>Pezizomycotina</taxon>
        <taxon>Dothideomycetes</taxon>
        <taxon>Pleosporomycetidae</taxon>
        <taxon>Pleosporales</taxon>
        <taxon>Pleosporineae</taxon>
        <taxon>Didymellaceae</taxon>
        <taxon>Didymella</taxon>
    </lineage>
</organism>
<dbReference type="AlphaFoldDB" id="A0A9P4WFI3"/>
<reference evidence="7" key="1">
    <citation type="submission" date="2019-04" db="EMBL/GenBank/DDBJ databases">
        <title>Sequencing of skin fungus with MAO and IRED activity.</title>
        <authorList>
            <person name="Marsaioli A.J."/>
            <person name="Bonatto J.M.C."/>
            <person name="Reis Junior O."/>
        </authorList>
    </citation>
    <scope>NUCLEOTIDE SEQUENCE</scope>
    <source>
        <strain evidence="7">28M1</strain>
    </source>
</reference>
<dbReference type="Gene3D" id="2.60.120.10">
    <property type="entry name" value="Jelly Rolls"/>
    <property type="match status" value="1"/>
</dbReference>
<protein>
    <recommendedName>
        <fullName evidence="6">Mif2/CENP-C cupin domain-containing protein</fullName>
    </recommendedName>
</protein>
<comment type="subcellular location">
    <subcellularLocation>
        <location evidence="1">Nucleus</location>
    </subcellularLocation>
</comment>
<evidence type="ECO:0000313" key="7">
    <source>
        <dbReference type="EMBL" id="KAF3029605.1"/>
    </source>
</evidence>
<comment type="similarity">
    <text evidence="2">Belongs to the CENP-C/MIF2 family.</text>
</comment>
<dbReference type="PANTHER" id="PTHR16684">
    <property type="entry name" value="CENTROMERE PROTEIN C"/>
    <property type="match status" value="1"/>
</dbReference>
<proteinExistence type="inferred from homology"/>
<sequence length="230" mass="25949">MPRQSPQKIARLRDKLGHHSSPIACGSSKRRPPSNKALPAVSRQHKRDLTTRRRSQRLIARREHHRSPDQGPSFPKYEDAAAAEWHLPLDHQGEGDSPLIVLHKDFNPANKSASHHLVESVIAWPGESIKPEPVNDNSFQYATLGVSGPARSFMWGMIELHANQSKRPKSTRQRHIVFTVMKGAVKVKVHQNEFTVYEGGVWQVPPGNTYSVQCVSGDIVRIFYAQTLFF</sequence>
<gene>
    <name evidence="7" type="ORF">E8E12_000527</name>
</gene>
<dbReference type="SUPFAM" id="SSF51182">
    <property type="entry name" value="RmlC-like cupins"/>
    <property type="match status" value="1"/>
</dbReference>
<dbReference type="Pfam" id="PF11699">
    <property type="entry name" value="CENP-C_C"/>
    <property type="match status" value="1"/>
</dbReference>
<dbReference type="GO" id="GO:0051315">
    <property type="term" value="P:attachment of mitotic spindle microtubules to kinetochore"/>
    <property type="evidence" value="ECO:0007669"/>
    <property type="project" value="TreeGrafter"/>
</dbReference>
<dbReference type="GO" id="GO:0000776">
    <property type="term" value="C:kinetochore"/>
    <property type="evidence" value="ECO:0007669"/>
    <property type="project" value="InterPro"/>
</dbReference>
<dbReference type="EMBL" id="SWKV01000246">
    <property type="protein sequence ID" value="KAF3029605.1"/>
    <property type="molecule type" value="Genomic_DNA"/>
</dbReference>